<feature type="signal peptide" evidence="1">
    <location>
        <begin position="1"/>
        <end position="24"/>
    </location>
</feature>
<dbReference type="RefSeq" id="WP_115235245.1">
    <property type="nucleotide sequence ID" value="NZ_CAXUDG010000024.1"/>
</dbReference>
<accession>A0A377KL18</accession>
<evidence type="ECO:0000313" key="3">
    <source>
        <dbReference type="Proteomes" id="UP000254070"/>
    </source>
</evidence>
<dbReference type="AlphaFoldDB" id="A0A377KL18"/>
<gene>
    <name evidence="2" type="ORF">NCTC8129_01670</name>
</gene>
<keyword evidence="1" id="KW-0732">Signal</keyword>
<dbReference type="Proteomes" id="UP000254070">
    <property type="component" value="Unassembled WGS sequence"/>
</dbReference>
<reference evidence="2 3" key="1">
    <citation type="submission" date="2018-06" db="EMBL/GenBank/DDBJ databases">
        <authorList>
            <consortium name="Pathogen Informatics"/>
            <person name="Doyle S."/>
        </authorList>
    </citation>
    <scope>NUCLEOTIDE SEQUENCE [LARGE SCALE GENOMIC DNA]</scope>
    <source>
        <strain evidence="2 3">NCTC8129</strain>
    </source>
</reference>
<evidence type="ECO:0000313" key="2">
    <source>
        <dbReference type="EMBL" id="STP29472.1"/>
    </source>
</evidence>
<name>A0A377KL18_9ENTE</name>
<feature type="chain" id="PRO_5039466111" description="Lipoprotein" evidence="1">
    <location>
        <begin position="25"/>
        <end position="163"/>
    </location>
</feature>
<protein>
    <recommendedName>
        <fullName evidence="4">Lipoprotein</fullName>
    </recommendedName>
</protein>
<dbReference type="PROSITE" id="PS51257">
    <property type="entry name" value="PROKAR_LIPOPROTEIN"/>
    <property type="match status" value="1"/>
</dbReference>
<organism evidence="2 3">
    <name type="scientific">Enterococcus durans</name>
    <dbReference type="NCBI Taxonomy" id="53345"/>
    <lineage>
        <taxon>Bacteria</taxon>
        <taxon>Bacillati</taxon>
        <taxon>Bacillota</taxon>
        <taxon>Bacilli</taxon>
        <taxon>Lactobacillales</taxon>
        <taxon>Enterococcaceae</taxon>
        <taxon>Enterococcus</taxon>
    </lineage>
</organism>
<sequence length="163" mass="18591">MSKKNVVIFISLLILSTFSLSACASADKDKIENVVIVQVTNGGTLQNRGGYTIENGTLAIFKEIQLSKNLNQDPSSLTTSDSEKEEIEKLLANDFTEEDQHPEQTGLFQTYDRKIKKAYAQIDKENKKTYLYGEHYKKEFTWVNDQGTRLMDSNKVEYSFSQK</sequence>
<proteinExistence type="predicted"/>
<dbReference type="EMBL" id="UGIF01000002">
    <property type="protein sequence ID" value="STP29472.1"/>
    <property type="molecule type" value="Genomic_DNA"/>
</dbReference>
<evidence type="ECO:0000256" key="1">
    <source>
        <dbReference type="SAM" id="SignalP"/>
    </source>
</evidence>
<evidence type="ECO:0008006" key="4">
    <source>
        <dbReference type="Google" id="ProtNLM"/>
    </source>
</evidence>